<keyword evidence="4" id="KW-1185">Reference proteome</keyword>
<reference evidence="3 4" key="1">
    <citation type="submission" date="2021-07" db="EMBL/GenBank/DDBJ databases">
        <title>Flavobacterium WSW3-B6 sp.nov, isolated from seaweed.</title>
        <authorList>
            <person name="Muhammad N."/>
            <person name="Ho H."/>
            <person name="Lee Y.-J."/>
            <person name="Nguyen T."/>
            <person name="Ho J."/>
            <person name="Kim S.-G."/>
        </authorList>
    </citation>
    <scope>NUCLEOTIDE SEQUENCE [LARGE SCALE GENOMIC DNA]</scope>
    <source>
        <strain evidence="3 4">WSW3-B6</strain>
    </source>
</reference>
<dbReference type="EMBL" id="CP080429">
    <property type="protein sequence ID" value="QYJ68941.1"/>
    <property type="molecule type" value="Genomic_DNA"/>
</dbReference>
<keyword evidence="2" id="KW-1133">Transmembrane helix</keyword>
<name>A0ABX8V7Z4_9FLAO</name>
<evidence type="ECO:0000313" key="3">
    <source>
        <dbReference type="EMBL" id="QYJ68941.1"/>
    </source>
</evidence>
<keyword evidence="2" id="KW-0812">Transmembrane</keyword>
<dbReference type="Proteomes" id="UP000825381">
    <property type="component" value="Chromosome"/>
</dbReference>
<evidence type="ECO:0008006" key="5">
    <source>
        <dbReference type="Google" id="ProtNLM"/>
    </source>
</evidence>
<feature type="transmembrane region" description="Helical" evidence="2">
    <location>
        <begin position="12"/>
        <end position="31"/>
    </location>
</feature>
<keyword evidence="2" id="KW-0472">Membrane</keyword>
<proteinExistence type="predicted"/>
<accession>A0ABX8V7Z4</accession>
<feature type="coiled-coil region" evidence="1">
    <location>
        <begin position="48"/>
        <end position="75"/>
    </location>
</feature>
<evidence type="ECO:0000313" key="4">
    <source>
        <dbReference type="Proteomes" id="UP000825381"/>
    </source>
</evidence>
<dbReference type="RefSeq" id="WP_220641279.1">
    <property type="nucleotide sequence ID" value="NZ_CP080429.1"/>
</dbReference>
<evidence type="ECO:0000256" key="2">
    <source>
        <dbReference type="SAM" id="Phobius"/>
    </source>
</evidence>
<evidence type="ECO:0000256" key="1">
    <source>
        <dbReference type="SAM" id="Coils"/>
    </source>
</evidence>
<protein>
    <recommendedName>
        <fullName evidence="5">DUF4391 domain-containing protein</fullName>
    </recommendedName>
</protein>
<gene>
    <name evidence="3" type="ORF">K1I41_03385</name>
</gene>
<sequence>MDEKGLNPMIDNIIDSGIGVIAGVILAYITIRFERYYKKKDNRKPKKIAEKLKQLLELQTNKEKEEQQRNESNNIQVSKQYLEVDIILNTAKQHSHIDRFLIFTTHNGAGEPSHIKPYKVSVLQGETHRPDKLHFYDALKVDYSYTEMLVAIITNKNKPLQYKVDEMPACMLKRIYMTEGIKYSEIHFLASTPTGVIYCSLSTLVDNVYFDDPTDRHIIEMHINELRKHYQNETLRLQRDRIKMQTNTKELIQLQKEITELQQKQ</sequence>
<organism evidence="3 4">
    <name type="scientific">Flavobacterium litorale</name>
    <dbReference type="NCBI Taxonomy" id="2856519"/>
    <lineage>
        <taxon>Bacteria</taxon>
        <taxon>Pseudomonadati</taxon>
        <taxon>Bacteroidota</taxon>
        <taxon>Flavobacteriia</taxon>
        <taxon>Flavobacteriales</taxon>
        <taxon>Flavobacteriaceae</taxon>
        <taxon>Flavobacterium</taxon>
    </lineage>
</organism>
<keyword evidence="1" id="KW-0175">Coiled coil</keyword>